<reference evidence="7 8" key="1">
    <citation type="submission" date="2019-04" db="EMBL/GenBank/DDBJ databases">
        <title>Sphingobacterium olei sp. nov., isolated from oil-contaminated soil.</title>
        <authorList>
            <person name="Liu B."/>
        </authorList>
    </citation>
    <scope>NUCLEOTIDE SEQUENCE [LARGE SCALE GENOMIC DNA]</scope>
    <source>
        <strain evidence="7 8">HAL-9</strain>
    </source>
</reference>
<evidence type="ECO:0000313" key="8">
    <source>
        <dbReference type="Proteomes" id="UP000306808"/>
    </source>
</evidence>
<gene>
    <name evidence="7" type="ORF">FAZ15_14890</name>
</gene>
<dbReference type="Proteomes" id="UP000306808">
    <property type="component" value="Unassembled WGS sequence"/>
</dbReference>
<dbReference type="PROSITE" id="PS00194">
    <property type="entry name" value="THIOREDOXIN_1"/>
    <property type="match status" value="2"/>
</dbReference>
<evidence type="ECO:0000313" key="7">
    <source>
        <dbReference type="EMBL" id="TJZ54765.1"/>
    </source>
</evidence>
<sequence length="762" mass="85932">MHYKQFHMNKYLILIAYVTVVMQSFAQKNNTFVAGNIQDLSNAEWIYLSSMRGGYKDSTQQNDNGFRFELDIPEGEGDFYILRAGKQDKYNTVFIYLEQGKLHVSSKTASLKDAKFSGGNLAKYYNLFKNRPQAGDTEELYTQFAEAQKNNDTEKLKTLSAKMTEQRNDQKQLDKTFVLKHKSSPAVVYPLFFTLRDRDNLAELGEILDQLTPKAKNSVPIRAIEYSIKTDKLTGIGRTALPFSQADTAGNIVSINDFKGKYVLIDFWASWCVPCRVENPNVVAAFEQYKNKNFTVLGISFDNPGQRNRWIQAIHDDNLHWTQLSDLKGWKNEVGVLYDIKSIPSNLLIDPNGVIVAKNLKGAKLEEKLHELLGKPELETGTFVIKGAVENSNKATHFYTRYENADGQSVSDSVPIFDGVFSYIGKVSSPTQMMAYFGNGHDAAPNSYEQYLICYVEPGVVSLSGNTTMPQEITVSGSKTNDEYILFNNLIKQELDAFKPLNEEYSQLSAAYARLKKEGASETVLEAKLAEFEPLKERMAPYQKNIKEKQLNYIRQNPNSYISVGQLRYYVSSLSLSELQNIYSQVGPTIKNSKMGKEIGEEIAKLKAGSPGSPAKNFTGTDINGKPLQLTDYRGNYVLLDFWASWCVPCRKGNPHLLKLYNKYKKKGFEIIGISDDDRNHEAWKKAVDQDQIGVWKHVLRGMKMDPNGGFDRSEDKSEYYGVHTLPTKVLIDPHGVIVGRYAGGAGSDADLDAKLKEIFNY</sequence>
<dbReference type="CDD" id="cd02966">
    <property type="entry name" value="TlpA_like_family"/>
    <property type="match status" value="2"/>
</dbReference>
<dbReference type="OrthoDB" id="750178at2"/>
<proteinExistence type="predicted"/>
<dbReference type="Pfam" id="PF00578">
    <property type="entry name" value="AhpC-TSA"/>
    <property type="match status" value="2"/>
</dbReference>
<evidence type="ECO:0000259" key="6">
    <source>
        <dbReference type="PROSITE" id="PS51352"/>
    </source>
</evidence>
<evidence type="ECO:0000256" key="5">
    <source>
        <dbReference type="SAM" id="SignalP"/>
    </source>
</evidence>
<dbReference type="InterPro" id="IPR036249">
    <property type="entry name" value="Thioredoxin-like_sf"/>
</dbReference>
<dbReference type="InterPro" id="IPR050553">
    <property type="entry name" value="Thioredoxin_ResA/DsbE_sf"/>
</dbReference>
<feature type="domain" description="Thioredoxin" evidence="6">
    <location>
        <begin position="609"/>
        <end position="761"/>
    </location>
</feature>
<dbReference type="AlphaFoldDB" id="A0A4U0NK92"/>
<organism evidence="7 8">
    <name type="scientific">Sphingobacterium olei</name>
    <dbReference type="NCBI Taxonomy" id="2571155"/>
    <lineage>
        <taxon>Bacteria</taxon>
        <taxon>Pseudomonadati</taxon>
        <taxon>Bacteroidota</taxon>
        <taxon>Sphingobacteriia</taxon>
        <taxon>Sphingobacteriales</taxon>
        <taxon>Sphingobacteriaceae</taxon>
        <taxon>Sphingobacterium</taxon>
    </lineage>
</organism>
<dbReference type="EMBL" id="SUME01000006">
    <property type="protein sequence ID" value="TJZ54765.1"/>
    <property type="molecule type" value="Genomic_DNA"/>
</dbReference>
<protein>
    <submittedName>
        <fullName evidence="7">Redoxin domain-containing protein</fullName>
    </submittedName>
</protein>
<dbReference type="GO" id="GO:0016491">
    <property type="term" value="F:oxidoreductase activity"/>
    <property type="evidence" value="ECO:0007669"/>
    <property type="project" value="InterPro"/>
</dbReference>
<dbReference type="PROSITE" id="PS51352">
    <property type="entry name" value="THIOREDOXIN_2"/>
    <property type="match status" value="2"/>
</dbReference>
<evidence type="ECO:0000256" key="3">
    <source>
        <dbReference type="ARBA" id="ARBA00023157"/>
    </source>
</evidence>
<feature type="chain" id="PRO_5020198666" evidence="5">
    <location>
        <begin position="27"/>
        <end position="762"/>
    </location>
</feature>
<evidence type="ECO:0000256" key="1">
    <source>
        <dbReference type="ARBA" id="ARBA00004196"/>
    </source>
</evidence>
<feature type="signal peptide" evidence="5">
    <location>
        <begin position="1"/>
        <end position="26"/>
    </location>
</feature>
<dbReference type="Pfam" id="PF14289">
    <property type="entry name" value="DUF4369"/>
    <property type="match status" value="2"/>
</dbReference>
<accession>A0A4U0NK92</accession>
<dbReference type="GO" id="GO:0016209">
    <property type="term" value="F:antioxidant activity"/>
    <property type="evidence" value="ECO:0007669"/>
    <property type="project" value="InterPro"/>
</dbReference>
<feature type="domain" description="Thioredoxin" evidence="6">
    <location>
        <begin position="234"/>
        <end position="378"/>
    </location>
</feature>
<keyword evidence="3" id="KW-1015">Disulfide bond</keyword>
<name>A0A4U0NK92_9SPHI</name>
<comment type="subcellular location">
    <subcellularLocation>
        <location evidence="1">Cell envelope</location>
    </subcellularLocation>
</comment>
<keyword evidence="2" id="KW-0201">Cytochrome c-type biogenesis</keyword>
<dbReference type="InterPro" id="IPR000866">
    <property type="entry name" value="AhpC/TSA"/>
</dbReference>
<dbReference type="PANTHER" id="PTHR42852">
    <property type="entry name" value="THIOL:DISULFIDE INTERCHANGE PROTEIN DSBE"/>
    <property type="match status" value="1"/>
</dbReference>
<comment type="caution">
    <text evidence="7">The sequence shown here is derived from an EMBL/GenBank/DDBJ whole genome shotgun (WGS) entry which is preliminary data.</text>
</comment>
<dbReference type="InterPro" id="IPR025380">
    <property type="entry name" value="DUF4369"/>
</dbReference>
<dbReference type="Gene3D" id="3.40.30.10">
    <property type="entry name" value="Glutaredoxin"/>
    <property type="match status" value="2"/>
</dbReference>
<dbReference type="InterPro" id="IPR017937">
    <property type="entry name" value="Thioredoxin_CS"/>
</dbReference>
<dbReference type="GO" id="GO:0017004">
    <property type="term" value="P:cytochrome complex assembly"/>
    <property type="evidence" value="ECO:0007669"/>
    <property type="project" value="UniProtKB-KW"/>
</dbReference>
<dbReference type="GO" id="GO:0030313">
    <property type="term" value="C:cell envelope"/>
    <property type="evidence" value="ECO:0007669"/>
    <property type="project" value="UniProtKB-SubCell"/>
</dbReference>
<keyword evidence="8" id="KW-1185">Reference proteome</keyword>
<dbReference type="SUPFAM" id="SSF52833">
    <property type="entry name" value="Thioredoxin-like"/>
    <property type="match status" value="2"/>
</dbReference>
<dbReference type="InterPro" id="IPR013766">
    <property type="entry name" value="Thioredoxin_domain"/>
</dbReference>
<evidence type="ECO:0000256" key="4">
    <source>
        <dbReference type="ARBA" id="ARBA00023284"/>
    </source>
</evidence>
<dbReference type="PANTHER" id="PTHR42852:SF6">
    <property type="entry name" value="THIOL:DISULFIDE INTERCHANGE PROTEIN DSBE"/>
    <property type="match status" value="1"/>
</dbReference>
<keyword evidence="4" id="KW-0676">Redox-active center</keyword>
<keyword evidence="5" id="KW-0732">Signal</keyword>
<evidence type="ECO:0000256" key="2">
    <source>
        <dbReference type="ARBA" id="ARBA00022748"/>
    </source>
</evidence>